<keyword evidence="3 6" id="KW-0378">Hydrolase</keyword>
<reference evidence="10" key="1">
    <citation type="submission" date="2017-09" db="EMBL/GenBank/DDBJ databases">
        <title>Depth-based differentiation of microbial function through sediment-hosted aquifers and enrichment of novel symbionts in the deep terrestrial subsurface.</title>
        <authorList>
            <person name="Probst A.J."/>
            <person name="Ladd B."/>
            <person name="Jarett J.K."/>
            <person name="Geller-Mcgrath D.E."/>
            <person name="Sieber C.M.K."/>
            <person name="Emerson J.B."/>
            <person name="Anantharaman K."/>
            <person name="Thomas B.C."/>
            <person name="Malmstrom R."/>
            <person name="Stieglmeier M."/>
            <person name="Klingl A."/>
            <person name="Woyke T."/>
            <person name="Ryan C.M."/>
            <person name="Banfield J.F."/>
        </authorList>
    </citation>
    <scope>NUCLEOTIDE SEQUENCE [LARGE SCALE GENOMIC DNA]</scope>
</reference>
<evidence type="ECO:0000256" key="2">
    <source>
        <dbReference type="ARBA" id="ARBA00022741"/>
    </source>
</evidence>
<feature type="domain" description="Lon proteolytic" evidence="8">
    <location>
        <begin position="706"/>
        <end position="900"/>
    </location>
</feature>
<dbReference type="InterPro" id="IPR014721">
    <property type="entry name" value="Ribsml_uS5_D2-typ_fold_subgr"/>
</dbReference>
<dbReference type="PANTHER" id="PTHR10046">
    <property type="entry name" value="ATP DEPENDENT LON PROTEASE FAMILY MEMBER"/>
    <property type="match status" value="1"/>
</dbReference>
<feature type="active site" evidence="6">
    <location>
        <position position="847"/>
    </location>
</feature>
<dbReference type="PROSITE" id="PS51786">
    <property type="entry name" value="LON_PROTEOLYTIC"/>
    <property type="match status" value="1"/>
</dbReference>
<feature type="coiled-coil region" evidence="7">
    <location>
        <begin position="316"/>
        <end position="362"/>
    </location>
</feature>
<comment type="similarity">
    <text evidence="6">Belongs to the peptidase S16 family.</text>
</comment>
<keyword evidence="1 6" id="KW-0645">Protease</keyword>
<evidence type="ECO:0000256" key="3">
    <source>
        <dbReference type="ARBA" id="ARBA00022801"/>
    </source>
</evidence>
<dbReference type="AlphaFoldDB" id="A0A2H0TI78"/>
<dbReference type="SUPFAM" id="SSF52540">
    <property type="entry name" value="P-loop containing nucleoside triphosphate hydrolases"/>
    <property type="match status" value="1"/>
</dbReference>
<dbReference type="InterPro" id="IPR027065">
    <property type="entry name" value="Lon_Prtase"/>
</dbReference>
<dbReference type="GO" id="GO:0016887">
    <property type="term" value="F:ATP hydrolysis activity"/>
    <property type="evidence" value="ECO:0007669"/>
    <property type="project" value="InterPro"/>
</dbReference>
<dbReference type="Gene3D" id="1.10.8.60">
    <property type="match status" value="1"/>
</dbReference>
<dbReference type="InterPro" id="IPR020568">
    <property type="entry name" value="Ribosomal_Su5_D2-typ_SF"/>
</dbReference>
<dbReference type="InterPro" id="IPR003959">
    <property type="entry name" value="ATPase_AAA_core"/>
</dbReference>
<evidence type="ECO:0000256" key="5">
    <source>
        <dbReference type="ARBA" id="ARBA00022840"/>
    </source>
</evidence>
<protein>
    <recommendedName>
        <fullName evidence="6">endopeptidase La</fullName>
        <ecNumber evidence="6">3.4.21.53</ecNumber>
    </recommendedName>
</protein>
<evidence type="ECO:0000256" key="7">
    <source>
        <dbReference type="SAM" id="Coils"/>
    </source>
</evidence>
<dbReference type="InterPro" id="IPR008269">
    <property type="entry name" value="Lon_proteolytic"/>
</dbReference>
<dbReference type="Gene3D" id="3.40.50.300">
    <property type="entry name" value="P-loop containing nucleotide triphosphate hydrolases"/>
    <property type="match status" value="1"/>
</dbReference>
<sequence length="900" mass="101915">MRTGKLLPEHMDYYQNPGNYFLNEYGISPEQLKEINIAAVKNGNPIKRMSWDEVVAFLTERALAIMPPESVIGEMKLLLALLGRVEVPVFACRHPYRPNIYFSDTYIDEPIQVLSEYEKSVVLKAEQEGHPLEFVVLVPCKDNFNYDNKTDFKKEYLCDVGVIAGFQVIKDAEIGEDMVRMRALERVRVLWKDGPSLVAVLEHLPEIKDVDFSDPQVKEKLETIAMIVKNHGEGLFPPRALNLWKAIPAVIREGKLGSLLDSFPFFVGLDSMWEADLFPYRYAVLKANSLSERLEKTYELASLFDQRVTKLKEISAKRVKNQAEEQNKIMLRVQRDQLNKQLGDENEEIAGWEARLKELEGLTPPLPAIVIKEARKQLEKIKRYKPDDSPYGKIAEWLESNFFSLPWTTRTNDDISLERAREILDEDHFGLSHVKERVLSYLALVKEQEKFMELVISGKAEMRPEHKKRTVLCFVGPPGVAKTSLGRSIARAMGRNFYATSFGGVEDEHEIHGFAETYLGSMPGQIIRGLIQAGSKNPVFMIDEIDKMKKVRGNPESAFLAVLDSTLDGFTDKFMRVPFDLSEVLFITTANNLDGVMPALLDRMEIIEFPGYTAGEKLEIAKRFLIPKALEYHHLPEVSFSDEALEDIRDEWTDKEAGVRTYERQISAVCRKLLVENRHKVCLVRQDMLPKLLGPRSTFKRPRPTSPEIGVATGLAASDAGGSILFVEVERYVSSSKYAKLEDQIFATGSIMDVMKESMIVALARVRKVAENDNNKFGVTLEDFEKSRFHVHFAPMATKKEGPSATITIFVALMSALSGRAVDHKYAMTGELTLRGKMLPVGGLAQKFSAAHREGIRFIIYPSSLQETVDYIKEANPELKEMDFVPIATDEEAISRVLIN</sequence>
<dbReference type="InterPro" id="IPR054594">
    <property type="entry name" value="Lon_lid"/>
</dbReference>
<dbReference type="EC" id="3.4.21.53" evidence="6"/>
<dbReference type="GO" id="GO:0030163">
    <property type="term" value="P:protein catabolic process"/>
    <property type="evidence" value="ECO:0007669"/>
    <property type="project" value="InterPro"/>
</dbReference>
<dbReference type="Pfam" id="PF00004">
    <property type="entry name" value="AAA"/>
    <property type="match status" value="1"/>
</dbReference>
<dbReference type="InterPro" id="IPR027417">
    <property type="entry name" value="P-loop_NTPase"/>
</dbReference>
<dbReference type="SUPFAM" id="SSF54211">
    <property type="entry name" value="Ribosomal protein S5 domain 2-like"/>
    <property type="match status" value="1"/>
</dbReference>
<keyword evidence="4 6" id="KW-0720">Serine protease</keyword>
<organism evidence="9 10">
    <name type="scientific">Candidatus Niyogibacteria bacterium CG10_big_fil_rev_8_21_14_0_10_42_19</name>
    <dbReference type="NCBI Taxonomy" id="1974725"/>
    <lineage>
        <taxon>Bacteria</taxon>
        <taxon>Candidatus Niyogiibacteriota</taxon>
    </lineage>
</organism>
<feature type="active site" evidence="6">
    <location>
        <position position="804"/>
    </location>
</feature>
<evidence type="ECO:0000256" key="1">
    <source>
        <dbReference type="ARBA" id="ARBA00022670"/>
    </source>
</evidence>
<dbReference type="Proteomes" id="UP000229383">
    <property type="component" value="Unassembled WGS sequence"/>
</dbReference>
<proteinExistence type="inferred from homology"/>
<dbReference type="GO" id="GO:0004252">
    <property type="term" value="F:serine-type endopeptidase activity"/>
    <property type="evidence" value="ECO:0007669"/>
    <property type="project" value="UniProtKB-UniRule"/>
</dbReference>
<evidence type="ECO:0000313" key="10">
    <source>
        <dbReference type="Proteomes" id="UP000229383"/>
    </source>
</evidence>
<dbReference type="InterPro" id="IPR003593">
    <property type="entry name" value="AAA+_ATPase"/>
</dbReference>
<gene>
    <name evidence="9" type="ORF">COU46_00295</name>
</gene>
<evidence type="ECO:0000256" key="4">
    <source>
        <dbReference type="ARBA" id="ARBA00022825"/>
    </source>
</evidence>
<comment type="catalytic activity">
    <reaction evidence="6">
        <text>Hydrolysis of proteins in presence of ATP.</text>
        <dbReference type="EC" id="3.4.21.53"/>
    </reaction>
</comment>
<keyword evidence="5" id="KW-0067">ATP-binding</keyword>
<dbReference type="GO" id="GO:0006508">
    <property type="term" value="P:proteolysis"/>
    <property type="evidence" value="ECO:0007669"/>
    <property type="project" value="UniProtKB-KW"/>
</dbReference>
<evidence type="ECO:0000256" key="6">
    <source>
        <dbReference type="PROSITE-ProRule" id="PRU01122"/>
    </source>
</evidence>
<keyword evidence="2" id="KW-0547">Nucleotide-binding</keyword>
<comment type="caution">
    <text evidence="9">The sequence shown here is derived from an EMBL/GenBank/DDBJ whole genome shotgun (WGS) entry which is preliminary data.</text>
</comment>
<evidence type="ECO:0000259" key="8">
    <source>
        <dbReference type="PROSITE" id="PS51786"/>
    </source>
</evidence>
<dbReference type="EMBL" id="PFCN01000004">
    <property type="protein sequence ID" value="PIR70664.1"/>
    <property type="molecule type" value="Genomic_DNA"/>
</dbReference>
<dbReference type="GO" id="GO:0005524">
    <property type="term" value="F:ATP binding"/>
    <property type="evidence" value="ECO:0007669"/>
    <property type="project" value="UniProtKB-KW"/>
</dbReference>
<dbReference type="Gene3D" id="3.30.230.10">
    <property type="match status" value="1"/>
</dbReference>
<accession>A0A2H0TI78</accession>
<dbReference type="Pfam" id="PF22667">
    <property type="entry name" value="Lon_lid"/>
    <property type="match status" value="1"/>
</dbReference>
<dbReference type="SMART" id="SM00382">
    <property type="entry name" value="AAA"/>
    <property type="match status" value="1"/>
</dbReference>
<dbReference type="GO" id="GO:0004176">
    <property type="term" value="F:ATP-dependent peptidase activity"/>
    <property type="evidence" value="ECO:0007669"/>
    <property type="project" value="UniProtKB-UniRule"/>
</dbReference>
<keyword evidence="7" id="KW-0175">Coiled coil</keyword>
<evidence type="ECO:0000313" key="9">
    <source>
        <dbReference type="EMBL" id="PIR70664.1"/>
    </source>
</evidence>
<dbReference type="PRINTS" id="PR00830">
    <property type="entry name" value="ENDOLAPTASE"/>
</dbReference>
<name>A0A2H0TI78_9BACT</name>
<dbReference type="Pfam" id="PF05362">
    <property type="entry name" value="Lon_C"/>
    <property type="match status" value="1"/>
</dbReference>